<feature type="domain" description="Rv2525c-like glycoside hydrolase-like" evidence="1">
    <location>
        <begin position="306"/>
        <end position="468"/>
    </location>
</feature>
<evidence type="ECO:0000259" key="1">
    <source>
        <dbReference type="Pfam" id="PF08924"/>
    </source>
</evidence>
<accession>A0ABV5MAL6</accession>
<dbReference type="Proteomes" id="UP001589608">
    <property type="component" value="Unassembled WGS sequence"/>
</dbReference>
<sequence length="776" mass="84254">MVLKAQRWVNATYGSVPGYNRCAEDGSTGWQTIFSLTRALQVELGITSLSDSFGPTTFARLTAFGSVGQLSPNNNIRTIAEAGLYCKGYTGGDVDGFFGTRTIGGVMSMTQDMGLTPQDTISPKVFKALLTMDAYVLISGGDTYIRQAQQWMNRMFSTRRDFYISPCDGIFSRGVQNNLILAIQYRLGMADGTANGVVGPNTRSGLATQAYIREGRSDPAGSGFVLLFKAALMFNGYDGHWDDALATFDSRITGVTSRFQEFAKLQRTGEGDFDTWMSLLQSTGNPDRAATAMDCALPLTSATVATVKNAGIQYVGRYLSGGTTKILTSSEIALINDAGLSFFPLYQEFGDGPAYFSYGQGGAAGQAAVAKAHELGIPYGTVIYFSVDFDALASEIESLIIPHFRGVSNALRGDGSYAVGVYGTRNVCLKLAESGYATCSFVSDMSTGYSGNMGFRLPENWAFDQIKNTWIGGSQGTAGALEIDRDVASGRDVGVSSVTRPRDYNDAFYTYLIWVEARAQQWWDLNHHDRSTQELTAQYLRIRSGKNDGPGAGTTFGEIDRGFIDYVKTYPGRPDMASLRDPKLFRDTEPEHFGAVYGAVLNHTLDGDRRVVSLQDFGGWGGDLLSTLAQFTNTGLPDADAYEWSAAHIAPDGDVGFFNLSDYLADVDAFVFGTAYNAGDRRRLSEIFRSYYSNPAVSSSRFSQFYTQRFNGDLTVLRAAAKGMFVQTGDDLLDVARALFWQREGGTLAIGLVSDAVFEGVSRAFADVVVARATYS</sequence>
<dbReference type="CDD" id="cd06418">
    <property type="entry name" value="GH25_BacA-like"/>
    <property type="match status" value="1"/>
</dbReference>
<evidence type="ECO:0000313" key="2">
    <source>
        <dbReference type="EMBL" id="MFB9445901.1"/>
    </source>
</evidence>
<dbReference type="Pfam" id="PF08924">
    <property type="entry name" value="Rv2525c_GlyHyd-like"/>
    <property type="match status" value="1"/>
</dbReference>
<dbReference type="Gene3D" id="3.20.20.80">
    <property type="entry name" value="Glycosidases"/>
    <property type="match status" value="1"/>
</dbReference>
<comment type="caution">
    <text evidence="2">The sequence shown here is derived from an EMBL/GenBank/DDBJ whole genome shotgun (WGS) entry which is preliminary data.</text>
</comment>
<proteinExistence type="predicted"/>
<gene>
    <name evidence="2" type="ORF">ACFFTR_22705</name>
</gene>
<keyword evidence="3" id="KW-1185">Reference proteome</keyword>
<dbReference type="EMBL" id="JBHMCA010000043">
    <property type="protein sequence ID" value="MFB9445901.1"/>
    <property type="molecule type" value="Genomic_DNA"/>
</dbReference>
<organism evidence="2 3">
    <name type="scientific">Dactylosporangium vinaceum</name>
    <dbReference type="NCBI Taxonomy" id="53362"/>
    <lineage>
        <taxon>Bacteria</taxon>
        <taxon>Bacillati</taxon>
        <taxon>Actinomycetota</taxon>
        <taxon>Actinomycetes</taxon>
        <taxon>Micromonosporales</taxon>
        <taxon>Micromonosporaceae</taxon>
        <taxon>Dactylosporangium</taxon>
    </lineage>
</organism>
<dbReference type="RefSeq" id="WP_246656612.1">
    <property type="nucleotide sequence ID" value="NZ_CP061913.1"/>
</dbReference>
<dbReference type="InterPro" id="IPR036365">
    <property type="entry name" value="PGBD-like_sf"/>
</dbReference>
<reference evidence="2 3" key="1">
    <citation type="submission" date="2024-09" db="EMBL/GenBank/DDBJ databases">
        <authorList>
            <person name="Sun Q."/>
            <person name="Mori K."/>
        </authorList>
    </citation>
    <scope>NUCLEOTIDE SEQUENCE [LARGE SCALE GENOMIC DNA]</scope>
    <source>
        <strain evidence="2 3">JCM 3307</strain>
    </source>
</reference>
<evidence type="ECO:0000313" key="3">
    <source>
        <dbReference type="Proteomes" id="UP001589608"/>
    </source>
</evidence>
<protein>
    <submittedName>
        <fullName evidence="2">Glycoside hydrolase domain-containing protein</fullName>
    </submittedName>
</protein>
<dbReference type="SUPFAM" id="SSF47090">
    <property type="entry name" value="PGBD-like"/>
    <property type="match status" value="1"/>
</dbReference>
<keyword evidence="2" id="KW-0378">Hydrolase</keyword>
<name>A0ABV5MAL6_9ACTN</name>
<dbReference type="GO" id="GO:0016787">
    <property type="term" value="F:hydrolase activity"/>
    <property type="evidence" value="ECO:0007669"/>
    <property type="project" value="UniProtKB-KW"/>
</dbReference>
<dbReference type="SUPFAM" id="SSF51445">
    <property type="entry name" value="(Trans)glycosidases"/>
    <property type="match status" value="1"/>
</dbReference>
<dbReference type="InterPro" id="IPR017853">
    <property type="entry name" value="GH"/>
</dbReference>
<dbReference type="InterPro" id="IPR015020">
    <property type="entry name" value="Rv2525c-like_Glyco_Hydro-like"/>
</dbReference>